<dbReference type="EMBL" id="VUJU01007577">
    <property type="protein sequence ID" value="KAF0743536.1"/>
    <property type="molecule type" value="Genomic_DNA"/>
</dbReference>
<organism evidence="1 2">
    <name type="scientific">Aphis craccivora</name>
    <name type="common">Cowpea aphid</name>
    <dbReference type="NCBI Taxonomy" id="307492"/>
    <lineage>
        <taxon>Eukaryota</taxon>
        <taxon>Metazoa</taxon>
        <taxon>Ecdysozoa</taxon>
        <taxon>Arthropoda</taxon>
        <taxon>Hexapoda</taxon>
        <taxon>Insecta</taxon>
        <taxon>Pterygota</taxon>
        <taxon>Neoptera</taxon>
        <taxon>Paraneoptera</taxon>
        <taxon>Hemiptera</taxon>
        <taxon>Sternorrhyncha</taxon>
        <taxon>Aphidomorpha</taxon>
        <taxon>Aphidoidea</taxon>
        <taxon>Aphididae</taxon>
        <taxon>Aphidini</taxon>
        <taxon>Aphis</taxon>
        <taxon>Aphis</taxon>
    </lineage>
</organism>
<protein>
    <submittedName>
        <fullName evidence="1">Uncharacterized protein</fullName>
    </submittedName>
</protein>
<evidence type="ECO:0000313" key="2">
    <source>
        <dbReference type="Proteomes" id="UP000478052"/>
    </source>
</evidence>
<reference evidence="1 2" key="1">
    <citation type="submission" date="2019-08" db="EMBL/GenBank/DDBJ databases">
        <title>Whole genome of Aphis craccivora.</title>
        <authorList>
            <person name="Voronova N.V."/>
            <person name="Shulinski R.S."/>
            <person name="Bandarenka Y.V."/>
            <person name="Zhorov D.G."/>
            <person name="Warner D."/>
        </authorList>
    </citation>
    <scope>NUCLEOTIDE SEQUENCE [LARGE SCALE GENOMIC DNA]</scope>
    <source>
        <strain evidence="1">180601</strain>
        <tissue evidence="1">Whole Body</tissue>
    </source>
</reference>
<evidence type="ECO:0000313" key="1">
    <source>
        <dbReference type="EMBL" id="KAF0743536.1"/>
    </source>
</evidence>
<name>A0A6G0XT05_APHCR</name>
<dbReference type="Proteomes" id="UP000478052">
    <property type="component" value="Unassembled WGS sequence"/>
</dbReference>
<proteinExistence type="predicted"/>
<dbReference type="AlphaFoldDB" id="A0A6G0XT05"/>
<comment type="caution">
    <text evidence="1">The sequence shown here is derived from an EMBL/GenBank/DDBJ whole genome shotgun (WGS) entry which is preliminary data.</text>
</comment>
<gene>
    <name evidence="1" type="ORF">FWK35_00017387</name>
</gene>
<sequence length="206" mass="23970">MLHVESKCVRCNCCRNLSKNINRKKIQQKTTLRAQFKYKRAHQTRRLTKNFFFLVYLMKTKINDLKKKINMIKEEKINEIINDLPQTQQEVIKMCFKASLVKSGTDYVTQITGFCIYHNLYYYTKNPNTWIILLNEMSLSSLVTFNKSTCNSDSLVGSGRFTPEHVTADLDLVICTRFCTLLSKSFHIESLLVVGGITIRVLYRCS</sequence>
<keyword evidence="2" id="KW-1185">Reference proteome</keyword>
<feature type="non-terminal residue" evidence="1">
    <location>
        <position position="206"/>
    </location>
</feature>
<accession>A0A6G0XT05</accession>